<organism evidence="1 2">
    <name type="scientific">Pleurodeles waltl</name>
    <name type="common">Iberian ribbed newt</name>
    <dbReference type="NCBI Taxonomy" id="8319"/>
    <lineage>
        <taxon>Eukaryota</taxon>
        <taxon>Metazoa</taxon>
        <taxon>Chordata</taxon>
        <taxon>Craniata</taxon>
        <taxon>Vertebrata</taxon>
        <taxon>Euteleostomi</taxon>
        <taxon>Amphibia</taxon>
        <taxon>Batrachia</taxon>
        <taxon>Caudata</taxon>
        <taxon>Salamandroidea</taxon>
        <taxon>Salamandridae</taxon>
        <taxon>Pleurodelinae</taxon>
        <taxon>Pleurodeles</taxon>
    </lineage>
</organism>
<protein>
    <submittedName>
        <fullName evidence="1">Uncharacterized protein</fullName>
    </submittedName>
</protein>
<accession>A0AAV7TTG8</accession>
<proteinExistence type="predicted"/>
<evidence type="ECO:0000313" key="2">
    <source>
        <dbReference type="Proteomes" id="UP001066276"/>
    </source>
</evidence>
<dbReference type="Proteomes" id="UP001066276">
    <property type="component" value="Chromosome 3_2"/>
</dbReference>
<reference evidence="1" key="1">
    <citation type="journal article" date="2022" name="bioRxiv">
        <title>Sequencing and chromosome-scale assembly of the giantPleurodeles waltlgenome.</title>
        <authorList>
            <person name="Brown T."/>
            <person name="Elewa A."/>
            <person name="Iarovenko S."/>
            <person name="Subramanian E."/>
            <person name="Araus A.J."/>
            <person name="Petzold A."/>
            <person name="Susuki M."/>
            <person name="Suzuki K.-i.T."/>
            <person name="Hayashi T."/>
            <person name="Toyoda A."/>
            <person name="Oliveira C."/>
            <person name="Osipova E."/>
            <person name="Leigh N.D."/>
            <person name="Simon A."/>
            <person name="Yun M.H."/>
        </authorList>
    </citation>
    <scope>NUCLEOTIDE SEQUENCE</scope>
    <source>
        <strain evidence="1">20211129_DDA</strain>
        <tissue evidence="1">Liver</tissue>
    </source>
</reference>
<sequence length="84" mass="9151">MVLRDHGNSESGLGYLINQACQESGSDRSWLQQGQTVLASKGGGVGRKQPAALSWLQPVTARHSEEGPLTTRKARYCKRLQEVA</sequence>
<dbReference type="EMBL" id="JANPWB010000006">
    <property type="protein sequence ID" value="KAJ1179516.1"/>
    <property type="molecule type" value="Genomic_DNA"/>
</dbReference>
<dbReference type="AlphaFoldDB" id="A0AAV7TTG8"/>
<keyword evidence="2" id="KW-1185">Reference proteome</keyword>
<name>A0AAV7TTG8_PLEWA</name>
<evidence type="ECO:0000313" key="1">
    <source>
        <dbReference type="EMBL" id="KAJ1179516.1"/>
    </source>
</evidence>
<comment type="caution">
    <text evidence="1">The sequence shown here is derived from an EMBL/GenBank/DDBJ whole genome shotgun (WGS) entry which is preliminary data.</text>
</comment>
<gene>
    <name evidence="1" type="ORF">NDU88_004750</name>
</gene>